<sequence length="441" mass="48221">MDYVKFFSEMSLHRKLSPFKTYRNKKHFERILNLFRDKYFRDNLLITLMKSRILALTSISHFINDGNTWFFPVTFTYLIIYLGLTKIIIGILSGVFFFGISALTAPFVSRIADRTRNYSGLMGLGILLWGLSLILFGFSLKIHSIPLVFFSVALAGFSSTFYHPLGGAMLSITYQGSAGFALGVNGSMGSLGRALYPTLTLILFAILHNDMILASVILGIVSVIASLPSFFLKIKLDDPKQSEVKKETVSKTTMSIIILLTITAFLRSVFGQGISQFLPTLLVEDYGYSYNVNLGEAISIALAAAIVGQPILGLLSDRYGRRLLYAISTLGAALSILVFLRIPNEALLVIFGFFNFSAFPLMLSLVGDFVPRNSSGFANSLVWGLGVTGGGAVGPVVVGAISQFTNLVFASEIVSIMAFIAFALTLLLPKPPRRSKVPLFG</sequence>
<feature type="transmembrane region" description="Helical" evidence="5">
    <location>
        <begin position="407"/>
        <end position="428"/>
    </location>
</feature>
<dbReference type="Pfam" id="PF07690">
    <property type="entry name" value="MFS_1"/>
    <property type="match status" value="1"/>
</dbReference>
<feature type="transmembrane region" description="Helical" evidence="5">
    <location>
        <begin position="323"/>
        <end position="342"/>
    </location>
</feature>
<feature type="transmembrane region" description="Helical" evidence="5">
    <location>
        <begin position="294"/>
        <end position="316"/>
    </location>
</feature>
<feature type="transmembrane region" description="Helical" evidence="5">
    <location>
        <begin position="212"/>
        <end position="232"/>
    </location>
</feature>
<dbReference type="SUPFAM" id="SSF103473">
    <property type="entry name" value="MFS general substrate transporter"/>
    <property type="match status" value="1"/>
</dbReference>
<dbReference type="InterPro" id="IPR036259">
    <property type="entry name" value="MFS_trans_sf"/>
</dbReference>
<organism evidence="7">
    <name type="scientific">Sulfurisphaera javensis</name>
    <dbReference type="NCBI Taxonomy" id="2049879"/>
    <lineage>
        <taxon>Archaea</taxon>
        <taxon>Thermoproteota</taxon>
        <taxon>Thermoprotei</taxon>
        <taxon>Sulfolobales</taxon>
        <taxon>Sulfolobaceae</taxon>
        <taxon>Sulfurisphaera</taxon>
    </lineage>
</organism>
<evidence type="ECO:0000313" key="7">
    <source>
        <dbReference type="EMBL" id="BFH72097.1"/>
    </source>
</evidence>
<dbReference type="InterPro" id="IPR005829">
    <property type="entry name" value="Sugar_transporter_CS"/>
</dbReference>
<accession>A0AAT9GMP5</accession>
<evidence type="ECO:0000256" key="3">
    <source>
        <dbReference type="ARBA" id="ARBA00022989"/>
    </source>
</evidence>
<dbReference type="EMBL" id="AP031322">
    <property type="protein sequence ID" value="BFH72097.1"/>
    <property type="molecule type" value="Genomic_DNA"/>
</dbReference>
<dbReference type="GO" id="GO:0022857">
    <property type="term" value="F:transmembrane transporter activity"/>
    <property type="evidence" value="ECO:0007669"/>
    <property type="project" value="InterPro"/>
</dbReference>
<name>A0AAT9GMP5_9CREN</name>
<evidence type="ECO:0000256" key="5">
    <source>
        <dbReference type="SAM" id="Phobius"/>
    </source>
</evidence>
<feature type="transmembrane region" description="Helical" evidence="5">
    <location>
        <begin position="75"/>
        <end position="108"/>
    </location>
</feature>
<proteinExistence type="predicted"/>
<dbReference type="InterPro" id="IPR011701">
    <property type="entry name" value="MFS"/>
</dbReference>
<gene>
    <name evidence="7" type="ORF">SJAV_00410</name>
</gene>
<feature type="transmembrane region" description="Helical" evidence="5">
    <location>
        <begin position="253"/>
        <end position="274"/>
    </location>
</feature>
<comment type="subcellular location">
    <subcellularLocation>
        <location evidence="1">Membrane</location>
        <topology evidence="1">Multi-pass membrane protein</topology>
    </subcellularLocation>
</comment>
<evidence type="ECO:0000259" key="6">
    <source>
        <dbReference type="PROSITE" id="PS50850"/>
    </source>
</evidence>
<keyword evidence="4 5" id="KW-0472">Membrane</keyword>
<keyword evidence="2 5" id="KW-0812">Transmembrane</keyword>
<dbReference type="KEGG" id="sjv:SJAV_00410"/>
<dbReference type="InterPro" id="IPR020846">
    <property type="entry name" value="MFS_dom"/>
</dbReference>
<dbReference type="GO" id="GO:0005886">
    <property type="term" value="C:plasma membrane"/>
    <property type="evidence" value="ECO:0007669"/>
    <property type="project" value="TreeGrafter"/>
</dbReference>
<feature type="transmembrane region" description="Helical" evidence="5">
    <location>
        <begin position="177"/>
        <end position="206"/>
    </location>
</feature>
<dbReference type="PANTHER" id="PTHR43129:SF1">
    <property type="entry name" value="FOSMIDOMYCIN RESISTANCE PROTEIN"/>
    <property type="match status" value="1"/>
</dbReference>
<evidence type="ECO:0000256" key="4">
    <source>
        <dbReference type="ARBA" id="ARBA00023136"/>
    </source>
</evidence>
<dbReference type="PROSITE" id="PS50850">
    <property type="entry name" value="MFS"/>
    <property type="match status" value="1"/>
</dbReference>
<feature type="domain" description="Major facilitator superfamily (MFS) profile" evidence="6">
    <location>
        <begin position="257"/>
        <end position="441"/>
    </location>
</feature>
<keyword evidence="3 5" id="KW-1133">Transmembrane helix</keyword>
<reference evidence="7" key="1">
    <citation type="submission" date="2024-03" db="EMBL/GenBank/DDBJ databases">
        <title>Complete genome sequence of Sulfurisphaera javensis strain KD-1.</title>
        <authorList>
            <person name="Sakai H."/>
            <person name="Nur N."/>
            <person name="Suwanto A."/>
            <person name="Kurosawa N."/>
        </authorList>
    </citation>
    <scope>NUCLEOTIDE SEQUENCE</scope>
    <source>
        <strain evidence="7">KD-1</strain>
    </source>
</reference>
<evidence type="ECO:0000256" key="1">
    <source>
        <dbReference type="ARBA" id="ARBA00004141"/>
    </source>
</evidence>
<protein>
    <submittedName>
        <fullName evidence="7">MFS transporter</fullName>
    </submittedName>
</protein>
<feature type="transmembrane region" description="Helical" evidence="5">
    <location>
        <begin position="348"/>
        <end position="369"/>
    </location>
</feature>
<feature type="transmembrane region" description="Helical" evidence="5">
    <location>
        <begin position="120"/>
        <end position="139"/>
    </location>
</feature>
<evidence type="ECO:0000256" key="2">
    <source>
        <dbReference type="ARBA" id="ARBA00022692"/>
    </source>
</evidence>
<dbReference type="PROSITE" id="PS00216">
    <property type="entry name" value="SUGAR_TRANSPORT_1"/>
    <property type="match status" value="1"/>
</dbReference>
<dbReference type="Gene3D" id="1.20.1250.20">
    <property type="entry name" value="MFS general substrate transporter like domains"/>
    <property type="match status" value="2"/>
</dbReference>
<dbReference type="AlphaFoldDB" id="A0AAT9GMP5"/>
<dbReference type="CDD" id="cd17478">
    <property type="entry name" value="MFS_FsR"/>
    <property type="match status" value="1"/>
</dbReference>
<dbReference type="PANTHER" id="PTHR43129">
    <property type="entry name" value="FOSMIDOMYCIN RESISTANCE PROTEIN"/>
    <property type="match status" value="1"/>
</dbReference>
<feature type="transmembrane region" description="Helical" evidence="5">
    <location>
        <begin position="381"/>
        <end position="401"/>
    </location>
</feature>